<keyword evidence="3" id="KW-1185">Reference proteome</keyword>
<dbReference type="EMBL" id="SLZW01000008">
    <property type="protein sequence ID" value="TCS61235.1"/>
    <property type="molecule type" value="Genomic_DNA"/>
</dbReference>
<gene>
    <name evidence="2" type="ORF">EDD55_10833</name>
</gene>
<organism evidence="2 3">
    <name type="scientific">Varunaivibrio sulfuroxidans</name>
    <dbReference type="NCBI Taxonomy" id="1773489"/>
    <lineage>
        <taxon>Bacteria</taxon>
        <taxon>Pseudomonadati</taxon>
        <taxon>Pseudomonadota</taxon>
        <taxon>Alphaproteobacteria</taxon>
        <taxon>Rhodospirillales</taxon>
        <taxon>Magnetovibrionaceae</taxon>
        <taxon>Varunaivibrio</taxon>
    </lineage>
</organism>
<evidence type="ECO:0000313" key="3">
    <source>
        <dbReference type="Proteomes" id="UP000295304"/>
    </source>
</evidence>
<dbReference type="Proteomes" id="UP000295304">
    <property type="component" value="Unassembled WGS sequence"/>
</dbReference>
<feature type="domain" description="FecR protein" evidence="1">
    <location>
        <begin position="84"/>
        <end position="174"/>
    </location>
</feature>
<dbReference type="Pfam" id="PF04773">
    <property type="entry name" value="FecR"/>
    <property type="match status" value="1"/>
</dbReference>
<name>A0A4R3J7A6_9PROT</name>
<evidence type="ECO:0000259" key="1">
    <source>
        <dbReference type="Pfam" id="PF04773"/>
    </source>
</evidence>
<proteinExistence type="predicted"/>
<sequence length="228" mass="24478">MQINDWFLGMNRRTTIKVMFAPFVAGMYGLFSGRMAQAAQDASTQQASGEKAGTVLRVKGRAVAVLDAISRPLAPGVAVFIGDILSTGADARLEIKMIDDALFTLGERTSFNVFDYSFQNGATLNLVSGVLDGASGLIGKQNDRGITINTRLATIGIRGTKYWIGDMMGAFQVAHWSGGGVEVRTDAASVRLEDPKAGTIVRARNRPPTPPMPWGADRMSMAKKMVSF</sequence>
<dbReference type="InterPro" id="IPR006860">
    <property type="entry name" value="FecR"/>
</dbReference>
<protein>
    <submittedName>
        <fullName evidence="2">FecR family protein</fullName>
    </submittedName>
</protein>
<dbReference type="AlphaFoldDB" id="A0A4R3J7A6"/>
<accession>A0A4R3J7A6</accession>
<comment type="caution">
    <text evidence="2">The sequence shown here is derived from an EMBL/GenBank/DDBJ whole genome shotgun (WGS) entry which is preliminary data.</text>
</comment>
<evidence type="ECO:0000313" key="2">
    <source>
        <dbReference type="EMBL" id="TCS61235.1"/>
    </source>
</evidence>
<reference evidence="2 3" key="1">
    <citation type="submission" date="2019-03" db="EMBL/GenBank/DDBJ databases">
        <title>Genomic Encyclopedia of Type Strains, Phase IV (KMG-IV): sequencing the most valuable type-strain genomes for metagenomic binning, comparative biology and taxonomic classification.</title>
        <authorList>
            <person name="Goeker M."/>
        </authorList>
    </citation>
    <scope>NUCLEOTIDE SEQUENCE [LARGE SCALE GENOMIC DNA]</scope>
    <source>
        <strain evidence="2 3">DSM 101688</strain>
    </source>
</reference>